<accession>F2NKK7</accession>
<dbReference type="Pfam" id="PF03458">
    <property type="entry name" value="Gly_transporter"/>
    <property type="match status" value="2"/>
</dbReference>
<feature type="domain" description="Glycine transporter" evidence="8">
    <location>
        <begin position="92"/>
        <end position="167"/>
    </location>
</feature>
<dbReference type="PANTHER" id="PTHR30506:SF3">
    <property type="entry name" value="UPF0126 INNER MEMBRANE PROTEIN YADS-RELATED"/>
    <property type="match status" value="1"/>
</dbReference>
<evidence type="ECO:0000256" key="2">
    <source>
        <dbReference type="ARBA" id="ARBA00008193"/>
    </source>
</evidence>
<keyword evidence="4 7" id="KW-0812">Transmembrane</keyword>
<gene>
    <name evidence="9" type="ordered locus">Marky_1937</name>
</gene>
<proteinExistence type="inferred from homology"/>
<dbReference type="STRING" id="869210.Marky_1937"/>
<evidence type="ECO:0000256" key="5">
    <source>
        <dbReference type="ARBA" id="ARBA00022989"/>
    </source>
</evidence>
<evidence type="ECO:0000256" key="7">
    <source>
        <dbReference type="SAM" id="Phobius"/>
    </source>
</evidence>
<evidence type="ECO:0000313" key="9">
    <source>
        <dbReference type="EMBL" id="AEB12667.1"/>
    </source>
</evidence>
<feature type="transmembrane region" description="Helical" evidence="7">
    <location>
        <begin position="90"/>
        <end position="106"/>
    </location>
</feature>
<dbReference type="HOGENOM" id="CLU_064906_2_1_0"/>
<dbReference type="PANTHER" id="PTHR30506">
    <property type="entry name" value="INNER MEMBRANE PROTEIN"/>
    <property type="match status" value="1"/>
</dbReference>
<feature type="domain" description="Glycine transporter" evidence="8">
    <location>
        <begin position="6"/>
        <end position="80"/>
    </location>
</feature>
<comment type="similarity">
    <text evidence="2">Belongs to the UPF0126 family.</text>
</comment>
<protein>
    <submittedName>
        <fullName evidence="9">Uncharacterized protein family UPF0126</fullName>
    </submittedName>
</protein>
<dbReference type="Proteomes" id="UP000007030">
    <property type="component" value="Chromosome"/>
</dbReference>
<evidence type="ECO:0000256" key="3">
    <source>
        <dbReference type="ARBA" id="ARBA00022475"/>
    </source>
</evidence>
<feature type="transmembrane region" description="Helical" evidence="7">
    <location>
        <begin position="31"/>
        <end position="52"/>
    </location>
</feature>
<dbReference type="RefSeq" id="WP_013704713.1">
    <property type="nucleotide sequence ID" value="NC_015387.1"/>
</dbReference>
<dbReference type="OrthoDB" id="9791874at2"/>
<feature type="transmembrane region" description="Helical" evidence="7">
    <location>
        <begin position="145"/>
        <end position="167"/>
    </location>
</feature>
<feature type="transmembrane region" description="Helical" evidence="7">
    <location>
        <begin position="6"/>
        <end position="24"/>
    </location>
</feature>
<evidence type="ECO:0000259" key="8">
    <source>
        <dbReference type="Pfam" id="PF03458"/>
    </source>
</evidence>
<feature type="transmembrane region" description="Helical" evidence="7">
    <location>
        <begin position="64"/>
        <end position="83"/>
    </location>
</feature>
<keyword evidence="10" id="KW-1185">Reference proteome</keyword>
<keyword evidence="3" id="KW-1003">Cell membrane</keyword>
<organism evidence="9 10">
    <name type="scientific">Marinithermus hydrothermalis (strain DSM 14884 / JCM 11576 / T1)</name>
    <dbReference type="NCBI Taxonomy" id="869210"/>
    <lineage>
        <taxon>Bacteria</taxon>
        <taxon>Thermotogati</taxon>
        <taxon>Deinococcota</taxon>
        <taxon>Deinococci</taxon>
        <taxon>Thermales</taxon>
        <taxon>Thermaceae</taxon>
        <taxon>Marinithermus</taxon>
    </lineage>
</organism>
<feature type="transmembrane region" description="Helical" evidence="7">
    <location>
        <begin position="173"/>
        <end position="193"/>
    </location>
</feature>
<evidence type="ECO:0000313" key="10">
    <source>
        <dbReference type="Proteomes" id="UP000007030"/>
    </source>
</evidence>
<dbReference type="eggNOG" id="COG2860">
    <property type="taxonomic scope" value="Bacteria"/>
</dbReference>
<evidence type="ECO:0000256" key="4">
    <source>
        <dbReference type="ARBA" id="ARBA00022692"/>
    </source>
</evidence>
<keyword evidence="5 7" id="KW-1133">Transmembrane helix</keyword>
<dbReference type="InterPro" id="IPR005115">
    <property type="entry name" value="Gly_transporter"/>
</dbReference>
<dbReference type="EMBL" id="CP002630">
    <property type="protein sequence ID" value="AEB12667.1"/>
    <property type="molecule type" value="Genomic_DNA"/>
</dbReference>
<dbReference type="AlphaFoldDB" id="F2NKK7"/>
<reference evidence="9 10" key="1">
    <citation type="journal article" date="2012" name="Stand. Genomic Sci.">
        <title>Complete genome sequence of the aerobic, heterotroph Marinithermus hydrothermalis type strain (T1(T)) from a deep-sea hydrothermal vent chimney.</title>
        <authorList>
            <person name="Copeland A."/>
            <person name="Gu W."/>
            <person name="Yasawong M."/>
            <person name="Lapidus A."/>
            <person name="Lucas S."/>
            <person name="Deshpande S."/>
            <person name="Pagani I."/>
            <person name="Tapia R."/>
            <person name="Cheng J.F."/>
            <person name="Goodwin L.A."/>
            <person name="Pitluck S."/>
            <person name="Liolios K."/>
            <person name="Ivanova N."/>
            <person name="Mavromatis K."/>
            <person name="Mikhailova N."/>
            <person name="Pati A."/>
            <person name="Chen A."/>
            <person name="Palaniappan K."/>
            <person name="Land M."/>
            <person name="Pan C."/>
            <person name="Brambilla E.M."/>
            <person name="Rohde M."/>
            <person name="Tindall B.J."/>
            <person name="Sikorski J."/>
            <person name="Goker M."/>
            <person name="Detter J.C."/>
            <person name="Bristow J."/>
            <person name="Eisen J.A."/>
            <person name="Markowitz V."/>
            <person name="Hugenholtz P."/>
            <person name="Kyrpides N.C."/>
            <person name="Klenk H.P."/>
            <person name="Woyke T."/>
        </authorList>
    </citation>
    <scope>NUCLEOTIDE SEQUENCE [LARGE SCALE GENOMIC DNA]</scope>
    <source>
        <strain evidence="10">DSM 14884 / JCM 11576 / T1</strain>
    </source>
</reference>
<name>F2NKK7_MARHT</name>
<sequence length="201" mass="20797">MDLVAFLNGLGTLTFAATGALVGVRKRFDLIGVMILASVTAVGGGSIRDVVVGFLPPAALRDDALLWGVALTGVATFYLHRYLGRLERTLYALDTLGLALFAALGAERGLTYGLGVWGVVFAGTVSGVGGGVLRDVLSGEVPGILYRAGDLYASAAAAGALVVYLLYGLDPGLSLVAGALTTMLLRFGSRWWGLRLPVPRG</sequence>
<dbReference type="KEGG" id="mhd:Marky_1937"/>
<comment type="subcellular location">
    <subcellularLocation>
        <location evidence="1">Cell membrane</location>
        <topology evidence="1">Multi-pass membrane protein</topology>
    </subcellularLocation>
</comment>
<evidence type="ECO:0000256" key="1">
    <source>
        <dbReference type="ARBA" id="ARBA00004651"/>
    </source>
</evidence>
<keyword evidence="6 7" id="KW-0472">Membrane</keyword>
<feature type="transmembrane region" description="Helical" evidence="7">
    <location>
        <begin position="112"/>
        <end position="133"/>
    </location>
</feature>
<dbReference type="GO" id="GO:0005886">
    <property type="term" value="C:plasma membrane"/>
    <property type="evidence" value="ECO:0007669"/>
    <property type="project" value="UniProtKB-SubCell"/>
</dbReference>
<evidence type="ECO:0000256" key="6">
    <source>
        <dbReference type="ARBA" id="ARBA00023136"/>
    </source>
</evidence>